<sequence length="200" mass="21499">MLTPVAKAYAAEKASVGMEEAMSALGGAGYMEENGFGRSIRDALVEKIWEGTVVVLALDLTRFARDPASVKAFVSWANSVIASCPSPLQQKLSPSLAIVKTAIEELPSCFSQPMKPLIPRPALLLVGAIASSVYLLEHAIWAHNTSEPTKELDVEVFQRWVREGGVEADIQAVSRAKADSGERVSLNSALVFGSREKSKL</sequence>
<organism evidence="3 4">
    <name type="scientific">Agrocybe chaxingu</name>
    <dbReference type="NCBI Taxonomy" id="84603"/>
    <lineage>
        <taxon>Eukaryota</taxon>
        <taxon>Fungi</taxon>
        <taxon>Dikarya</taxon>
        <taxon>Basidiomycota</taxon>
        <taxon>Agaricomycotina</taxon>
        <taxon>Agaricomycetes</taxon>
        <taxon>Agaricomycetidae</taxon>
        <taxon>Agaricales</taxon>
        <taxon>Agaricineae</taxon>
        <taxon>Strophariaceae</taxon>
        <taxon>Agrocybe</taxon>
    </lineage>
</organism>
<dbReference type="PANTHER" id="PTHR42707">
    <property type="entry name" value="ACYL-COA DEHYDROGENASE"/>
    <property type="match status" value="1"/>
</dbReference>
<dbReference type="AlphaFoldDB" id="A0A9W8JYC0"/>
<evidence type="ECO:0000313" key="4">
    <source>
        <dbReference type="Proteomes" id="UP001148786"/>
    </source>
</evidence>
<dbReference type="InterPro" id="IPR052904">
    <property type="entry name" value="Acyl-CoA_dehydrogenase-like"/>
</dbReference>
<accession>A0A9W8JYC0</accession>
<dbReference type="PANTHER" id="PTHR42707:SF2">
    <property type="entry name" value="ACD11 DEHYDROGENASE"/>
    <property type="match status" value="1"/>
</dbReference>
<dbReference type="InterPro" id="IPR036250">
    <property type="entry name" value="AcylCo_DH-like_C"/>
</dbReference>
<dbReference type="Gene3D" id="1.20.140.10">
    <property type="entry name" value="Butyryl-CoA Dehydrogenase, subunit A, domain 3"/>
    <property type="match status" value="1"/>
</dbReference>
<dbReference type="GO" id="GO:0003995">
    <property type="term" value="F:acyl-CoA dehydrogenase activity"/>
    <property type="evidence" value="ECO:0007669"/>
    <property type="project" value="TreeGrafter"/>
</dbReference>
<evidence type="ECO:0000259" key="2">
    <source>
        <dbReference type="Pfam" id="PF00441"/>
    </source>
</evidence>
<evidence type="ECO:0000313" key="3">
    <source>
        <dbReference type="EMBL" id="KAJ3497462.1"/>
    </source>
</evidence>
<dbReference type="OrthoDB" id="10251155at2759"/>
<feature type="domain" description="Acyl-CoA dehydrogenase/oxidase C-terminal" evidence="2">
    <location>
        <begin position="3"/>
        <end position="58"/>
    </location>
</feature>
<dbReference type="EMBL" id="JANKHO010001861">
    <property type="protein sequence ID" value="KAJ3497462.1"/>
    <property type="molecule type" value="Genomic_DNA"/>
</dbReference>
<dbReference type="InterPro" id="IPR009075">
    <property type="entry name" value="AcylCo_DH/oxidase_C"/>
</dbReference>
<name>A0A9W8JYC0_9AGAR</name>
<dbReference type="Pfam" id="PF00441">
    <property type="entry name" value="Acyl-CoA_dh_1"/>
    <property type="match status" value="1"/>
</dbReference>
<comment type="caution">
    <text evidence="3">The sequence shown here is derived from an EMBL/GenBank/DDBJ whole genome shotgun (WGS) entry which is preliminary data.</text>
</comment>
<reference evidence="3" key="1">
    <citation type="submission" date="2022-07" db="EMBL/GenBank/DDBJ databases">
        <title>Genome Sequence of Agrocybe chaxingu.</title>
        <authorList>
            <person name="Buettner E."/>
        </authorList>
    </citation>
    <scope>NUCLEOTIDE SEQUENCE</scope>
    <source>
        <strain evidence="3">MP-N11</strain>
    </source>
</reference>
<evidence type="ECO:0000256" key="1">
    <source>
        <dbReference type="ARBA" id="ARBA00022630"/>
    </source>
</evidence>
<dbReference type="Proteomes" id="UP001148786">
    <property type="component" value="Unassembled WGS sequence"/>
</dbReference>
<proteinExistence type="predicted"/>
<protein>
    <recommendedName>
        <fullName evidence="2">Acyl-CoA dehydrogenase/oxidase C-terminal domain-containing protein</fullName>
    </recommendedName>
</protein>
<dbReference type="SUPFAM" id="SSF47203">
    <property type="entry name" value="Acyl-CoA dehydrogenase C-terminal domain-like"/>
    <property type="match status" value="1"/>
</dbReference>
<gene>
    <name evidence="3" type="ORF">NLJ89_g10346</name>
</gene>
<keyword evidence="4" id="KW-1185">Reference proteome</keyword>
<keyword evidence="1" id="KW-0285">Flavoprotein</keyword>